<keyword evidence="5" id="KW-0413">Isomerase</keyword>
<dbReference type="InterPro" id="IPR016055">
    <property type="entry name" value="A-D-PHexomutase_a/b/a-I/II/III"/>
</dbReference>
<feature type="domain" description="Phosphoacetylglucosamine mutase AMG1" evidence="8">
    <location>
        <begin position="352"/>
        <end position="511"/>
    </location>
</feature>
<evidence type="ECO:0000256" key="3">
    <source>
        <dbReference type="ARBA" id="ARBA00022723"/>
    </source>
</evidence>
<dbReference type="Gene3D" id="3.40.120.10">
    <property type="entry name" value="Alpha-D-Glucose-1,6-Bisphosphate, subunit A, domain 3"/>
    <property type="match status" value="2"/>
</dbReference>
<dbReference type="PANTHER" id="PTHR45955">
    <property type="entry name" value="PHOSPHOACETYLGLUCOSAMINE MUTASE"/>
    <property type="match status" value="1"/>
</dbReference>
<dbReference type="SUPFAM" id="SSF53738">
    <property type="entry name" value="Phosphoglucomutase, first 3 domains"/>
    <property type="match status" value="3"/>
</dbReference>
<organism evidence="9 10">
    <name type="scientific">Cyanidium caldarium</name>
    <name type="common">Red alga</name>
    <dbReference type="NCBI Taxonomy" id="2771"/>
    <lineage>
        <taxon>Eukaryota</taxon>
        <taxon>Rhodophyta</taxon>
        <taxon>Bangiophyceae</taxon>
        <taxon>Cyanidiales</taxon>
        <taxon>Cyanidiaceae</taxon>
        <taxon>Cyanidium</taxon>
    </lineage>
</organism>
<dbReference type="AlphaFoldDB" id="A0AAV9IVQ7"/>
<keyword evidence="3" id="KW-0479">Metal-binding</keyword>
<feature type="domain" description="Alpha-D-phosphohexomutase C-terminal" evidence="6">
    <location>
        <begin position="585"/>
        <end position="618"/>
    </location>
</feature>
<protein>
    <recommendedName>
        <fullName evidence="11">Phosphoacetylglucosamine mutase</fullName>
    </recommendedName>
</protein>
<dbReference type="Proteomes" id="UP001301350">
    <property type="component" value="Unassembled WGS sequence"/>
</dbReference>
<feature type="domain" description="Alpha-D-phosphohexomutase alpha/beta/alpha" evidence="7">
    <location>
        <begin position="67"/>
        <end position="101"/>
    </location>
</feature>
<reference evidence="9 10" key="1">
    <citation type="submission" date="2022-07" db="EMBL/GenBank/DDBJ databases">
        <title>Genome-wide signatures of adaptation to extreme environments.</title>
        <authorList>
            <person name="Cho C.H."/>
            <person name="Yoon H.S."/>
        </authorList>
    </citation>
    <scope>NUCLEOTIDE SEQUENCE [LARGE SCALE GENOMIC DNA]</scope>
    <source>
        <strain evidence="9 10">DBV 063 E5</strain>
    </source>
</reference>
<dbReference type="Pfam" id="PF02878">
    <property type="entry name" value="PGM_PMM_I"/>
    <property type="match status" value="1"/>
</dbReference>
<sequence length="629" mass="67855">MPLTQVPPVAIGGLVYGTAGFRGNAEDGRLDGVAYRCGVIAALRALSERGRLGTVEPEKRQAGQVWAIVGVMVTASHNPSCDNGFKIVDCDGGMLERRWEQYAVDLVTRGHRAEDIGRQLQHIAGVEQISSTVIVNARGTAVLIGQDTRTTSPSLARWIHRGAAAAAEYLCRDEGGVGRPSASSLQVVDVGVCSTPALHYAVWRMQRETWRPSSQALDAAERVLSEYEERLVAAFVQATASSPAAGDAASARTTMVVDCANGAGAPLLQRLCERLPPACPYRFVLVNTAVGDADHLNERCGADYVQRNRQAPAVWDSPLARSPPECAGSLDGDADRLVCFFHPTPNALCLLDGDHMVALLVDFVVGALLHASDDDGGETVANRPEGRRPWRVGVALTAYSNAACVAFLHRLRKSCEVQQQTRVPNVSLDIVFAETGVKHLERQAREYDIGIYFEPNGHGTVLWPCLNTSPPATQRHLPAALQLLARLANPAIGDGVANLLLLLAVLHARQWSLAMWHDALFTPLPAVHRTVRVPDRHLIVTRGAHYELLQPEALRDSVNQLVQAVSAAPPIEPHHPADAATPAPRVLIRPSGTEDIVRIYVEASPKPLAEQLAADVEDAVIRILHPSMP</sequence>
<accession>A0AAV9IVQ7</accession>
<dbReference type="PANTHER" id="PTHR45955:SF1">
    <property type="entry name" value="PHOSPHOACETYLGLUCOSAMINE MUTASE"/>
    <property type="match status" value="1"/>
</dbReference>
<comment type="caution">
    <text evidence="9">The sequence shown here is derived from an EMBL/GenBank/DDBJ whole genome shotgun (WGS) entry which is preliminary data.</text>
</comment>
<evidence type="ECO:0000313" key="10">
    <source>
        <dbReference type="Proteomes" id="UP001301350"/>
    </source>
</evidence>
<dbReference type="GO" id="GO:0005975">
    <property type="term" value="P:carbohydrate metabolic process"/>
    <property type="evidence" value="ECO:0007669"/>
    <property type="project" value="InterPro"/>
</dbReference>
<evidence type="ECO:0000256" key="1">
    <source>
        <dbReference type="ARBA" id="ARBA00001946"/>
    </source>
</evidence>
<evidence type="ECO:0000313" key="9">
    <source>
        <dbReference type="EMBL" id="KAK4536369.1"/>
    </source>
</evidence>
<dbReference type="InterPro" id="IPR005844">
    <property type="entry name" value="A-D-PHexomutase_a/b/a-I"/>
</dbReference>
<dbReference type="EMBL" id="JANCYW010000008">
    <property type="protein sequence ID" value="KAK4536369.1"/>
    <property type="molecule type" value="Genomic_DNA"/>
</dbReference>
<dbReference type="Pfam" id="PF00408">
    <property type="entry name" value="PGM_PMM_IV"/>
    <property type="match status" value="1"/>
</dbReference>
<gene>
    <name evidence="9" type="ORF">CDCA_CDCA08G2394</name>
</gene>
<dbReference type="InterPro" id="IPR049022">
    <property type="entry name" value="AMG1_III"/>
</dbReference>
<evidence type="ECO:0000256" key="5">
    <source>
        <dbReference type="ARBA" id="ARBA00023235"/>
    </source>
</evidence>
<dbReference type="InterPro" id="IPR005843">
    <property type="entry name" value="A-D-PHexomutase_C"/>
</dbReference>
<comment type="cofactor">
    <cofactor evidence="1">
        <name>Mg(2+)</name>
        <dbReference type="ChEBI" id="CHEBI:18420"/>
    </cofactor>
</comment>
<proteinExistence type="inferred from homology"/>
<dbReference type="GO" id="GO:0004610">
    <property type="term" value="F:phosphoacetylglucosamine mutase activity"/>
    <property type="evidence" value="ECO:0007669"/>
    <property type="project" value="TreeGrafter"/>
</dbReference>
<keyword evidence="4" id="KW-0460">Magnesium</keyword>
<dbReference type="InterPro" id="IPR016066">
    <property type="entry name" value="A-D-PHexomutase_CS"/>
</dbReference>
<evidence type="ECO:0008006" key="11">
    <source>
        <dbReference type="Google" id="ProtNLM"/>
    </source>
</evidence>
<dbReference type="Gene3D" id="3.30.310.50">
    <property type="entry name" value="Alpha-D-phosphohexomutase, C-terminal domain"/>
    <property type="match status" value="1"/>
</dbReference>
<dbReference type="Pfam" id="PF21404">
    <property type="entry name" value="AMG1_III"/>
    <property type="match status" value="1"/>
</dbReference>
<dbReference type="GO" id="GO:0000287">
    <property type="term" value="F:magnesium ion binding"/>
    <property type="evidence" value="ECO:0007669"/>
    <property type="project" value="InterPro"/>
</dbReference>
<evidence type="ECO:0000259" key="6">
    <source>
        <dbReference type="Pfam" id="PF00408"/>
    </source>
</evidence>
<dbReference type="PROSITE" id="PS00710">
    <property type="entry name" value="PGM_PMM"/>
    <property type="match status" value="1"/>
</dbReference>
<comment type="similarity">
    <text evidence="2">Belongs to the phosphohexose mutase family.</text>
</comment>
<evidence type="ECO:0000259" key="8">
    <source>
        <dbReference type="Pfam" id="PF21404"/>
    </source>
</evidence>
<evidence type="ECO:0000256" key="2">
    <source>
        <dbReference type="ARBA" id="ARBA00010231"/>
    </source>
</evidence>
<evidence type="ECO:0000256" key="4">
    <source>
        <dbReference type="ARBA" id="ARBA00022842"/>
    </source>
</evidence>
<name>A0AAV9IVQ7_CYACA</name>
<dbReference type="InterPro" id="IPR036900">
    <property type="entry name" value="A-D-PHexomutase_C_sf"/>
</dbReference>
<keyword evidence="10" id="KW-1185">Reference proteome</keyword>
<dbReference type="GO" id="GO:0006048">
    <property type="term" value="P:UDP-N-acetylglucosamine biosynthetic process"/>
    <property type="evidence" value="ECO:0007669"/>
    <property type="project" value="TreeGrafter"/>
</dbReference>
<dbReference type="SUPFAM" id="SSF55957">
    <property type="entry name" value="Phosphoglucomutase, C-terminal domain"/>
    <property type="match status" value="1"/>
</dbReference>
<evidence type="ECO:0000259" key="7">
    <source>
        <dbReference type="Pfam" id="PF02878"/>
    </source>
</evidence>